<dbReference type="InterPro" id="IPR002711">
    <property type="entry name" value="HNH"/>
</dbReference>
<dbReference type="SMART" id="SM00507">
    <property type="entry name" value="HNHc"/>
    <property type="match status" value="1"/>
</dbReference>
<gene>
    <name evidence="2" type="ORF">ITX44_19585</name>
</gene>
<accession>A0ABS2TTP7</accession>
<organism evidence="2 3">
    <name type="scientific">Actinacidiphila acididurans</name>
    <dbReference type="NCBI Taxonomy" id="2784346"/>
    <lineage>
        <taxon>Bacteria</taxon>
        <taxon>Bacillati</taxon>
        <taxon>Actinomycetota</taxon>
        <taxon>Actinomycetes</taxon>
        <taxon>Kitasatosporales</taxon>
        <taxon>Streptomycetaceae</taxon>
        <taxon>Actinacidiphila</taxon>
    </lineage>
</organism>
<sequence>MTVVERFSTKEIFERDGWTCQICRDPVEPAAQWPNPWSASLDHIVPLSKHGHHTRANVQLTHLLCNLRKAARIVGGDTAILRTNEQLAAQHREGPLEQADPVTSGQINLTDSRCIDVPADADRIRCEYVRPSVRRLLEGYLLAGSSLVNRDLA</sequence>
<dbReference type="GO" id="GO:0004519">
    <property type="term" value="F:endonuclease activity"/>
    <property type="evidence" value="ECO:0007669"/>
    <property type="project" value="UniProtKB-KW"/>
</dbReference>
<dbReference type="EMBL" id="JADKYB010000010">
    <property type="protein sequence ID" value="MBM9506717.1"/>
    <property type="molecule type" value="Genomic_DNA"/>
</dbReference>
<keyword evidence="2" id="KW-0540">Nuclease</keyword>
<keyword evidence="2" id="KW-0255">Endonuclease</keyword>
<evidence type="ECO:0000259" key="1">
    <source>
        <dbReference type="SMART" id="SM00507"/>
    </source>
</evidence>
<protein>
    <submittedName>
        <fullName evidence="2">HNH endonuclease</fullName>
    </submittedName>
</protein>
<keyword evidence="2" id="KW-0378">Hydrolase</keyword>
<dbReference type="InterPro" id="IPR003615">
    <property type="entry name" value="HNH_nuc"/>
</dbReference>
<keyword evidence="3" id="KW-1185">Reference proteome</keyword>
<reference evidence="2 3" key="1">
    <citation type="submission" date="2021-01" db="EMBL/GenBank/DDBJ databases">
        <title>Streptomyces acididurans sp. nov., isolated from a peat swamp forest soil.</title>
        <authorList>
            <person name="Chantavorakit T."/>
            <person name="Duangmal K."/>
        </authorList>
    </citation>
    <scope>NUCLEOTIDE SEQUENCE [LARGE SCALE GENOMIC DNA]</scope>
    <source>
        <strain evidence="2 3">KK5PA1</strain>
    </source>
</reference>
<feature type="domain" description="HNH nuclease" evidence="1">
    <location>
        <begin position="7"/>
        <end position="67"/>
    </location>
</feature>
<dbReference type="CDD" id="cd00085">
    <property type="entry name" value="HNHc"/>
    <property type="match status" value="1"/>
</dbReference>
<dbReference type="Pfam" id="PF01844">
    <property type="entry name" value="HNH"/>
    <property type="match status" value="1"/>
</dbReference>
<name>A0ABS2TTP7_9ACTN</name>
<dbReference type="RefSeq" id="WP_205358590.1">
    <property type="nucleotide sequence ID" value="NZ_JADKYB010000010.1"/>
</dbReference>
<comment type="caution">
    <text evidence="2">The sequence shown here is derived from an EMBL/GenBank/DDBJ whole genome shotgun (WGS) entry which is preliminary data.</text>
</comment>
<dbReference type="Proteomes" id="UP000749040">
    <property type="component" value="Unassembled WGS sequence"/>
</dbReference>
<dbReference type="Gene3D" id="1.10.30.50">
    <property type="match status" value="1"/>
</dbReference>
<evidence type="ECO:0000313" key="2">
    <source>
        <dbReference type="EMBL" id="MBM9506717.1"/>
    </source>
</evidence>
<proteinExistence type="predicted"/>
<evidence type="ECO:0000313" key="3">
    <source>
        <dbReference type="Proteomes" id="UP000749040"/>
    </source>
</evidence>